<dbReference type="Proteomes" id="UP000193240">
    <property type="component" value="Unassembled WGS sequence"/>
</dbReference>
<evidence type="ECO:0008006" key="6">
    <source>
        <dbReference type="Google" id="ProtNLM"/>
    </source>
</evidence>
<gene>
    <name evidence="4" type="ORF">B5807_03822</name>
</gene>
<dbReference type="EMBL" id="KZ107840">
    <property type="protein sequence ID" value="OSS52159.1"/>
    <property type="molecule type" value="Genomic_DNA"/>
</dbReference>
<evidence type="ECO:0000256" key="2">
    <source>
        <dbReference type="SAM" id="Phobius"/>
    </source>
</evidence>
<reference evidence="4 5" key="1">
    <citation type="journal article" date="2017" name="Genome Announc.">
        <title>Genome sequence of the saprophytic ascomycete Epicoccum nigrum ICMP 19927 strain isolated from New Zealand.</title>
        <authorList>
            <person name="Fokin M."/>
            <person name="Fleetwood D."/>
            <person name="Weir B.S."/>
            <person name="Villas-Boas S.G."/>
        </authorList>
    </citation>
    <scope>NUCLEOTIDE SEQUENCE [LARGE SCALE GENOMIC DNA]</scope>
    <source>
        <strain evidence="4 5">ICMP 19927</strain>
    </source>
</reference>
<keyword evidence="3" id="KW-0732">Signal</keyword>
<dbReference type="AlphaFoldDB" id="A0A1Y2M8M8"/>
<organism evidence="4 5">
    <name type="scientific">Epicoccum nigrum</name>
    <name type="common">Soil fungus</name>
    <name type="synonym">Epicoccum purpurascens</name>
    <dbReference type="NCBI Taxonomy" id="105696"/>
    <lineage>
        <taxon>Eukaryota</taxon>
        <taxon>Fungi</taxon>
        <taxon>Dikarya</taxon>
        <taxon>Ascomycota</taxon>
        <taxon>Pezizomycotina</taxon>
        <taxon>Dothideomycetes</taxon>
        <taxon>Pleosporomycetidae</taxon>
        <taxon>Pleosporales</taxon>
        <taxon>Pleosporineae</taxon>
        <taxon>Didymellaceae</taxon>
        <taxon>Epicoccum</taxon>
    </lineage>
</organism>
<feature type="transmembrane region" description="Helical" evidence="2">
    <location>
        <begin position="317"/>
        <end position="342"/>
    </location>
</feature>
<evidence type="ECO:0000313" key="5">
    <source>
        <dbReference type="Proteomes" id="UP000193240"/>
    </source>
</evidence>
<sequence>MRILCCLTFILASPVASQINFGVPGSEGSASYSGSKLCDGSFDEANSTGTVSLSPSLGPNDSISWATTAYQDNTTTELSLWFSSNGKNYSNDFDLGYDVCFLWLGGLSLNSIVRGQSDSGRCLSTLDQECSADLAQLTAQISTNLDQSQNRSASTGPDVLSDRCAQIASQITQEFPASCTPYFDASKRTVTGGLPQLGGPLTGPESLLDRARCRLNDSYSLLWTQFGDPNDVTWYIANWWLTPLITAFIPIADVNRPITIGQPKAVLTCLRANKLRAGSLVMPPLDFTAQSSSSGTSSGESDIASNSALNHHSTNQLSAGAIAGIVVAVLSVSALIIGLLACRTRRKRRPAPRAELADDSARKHHAKMSELASPMRPKGSVVSEMDTPKWQTELATLRDPVELPAHGSSKRY</sequence>
<accession>A0A1Y2M8M8</accession>
<keyword evidence="2" id="KW-1133">Transmembrane helix</keyword>
<proteinExistence type="predicted"/>
<dbReference type="STRING" id="105696.A0A1Y2M8M8"/>
<keyword evidence="2" id="KW-0812">Transmembrane</keyword>
<keyword evidence="5" id="KW-1185">Reference proteome</keyword>
<evidence type="ECO:0000256" key="1">
    <source>
        <dbReference type="SAM" id="MobiDB-lite"/>
    </source>
</evidence>
<evidence type="ECO:0000313" key="4">
    <source>
        <dbReference type="EMBL" id="OSS52159.1"/>
    </source>
</evidence>
<name>A0A1Y2M8M8_EPING</name>
<keyword evidence="2" id="KW-0472">Membrane</keyword>
<feature type="region of interest" description="Disordered" evidence="1">
    <location>
        <begin position="348"/>
        <end position="412"/>
    </location>
</feature>
<protein>
    <recommendedName>
        <fullName evidence="6">Mid2 domain-containing protein</fullName>
    </recommendedName>
</protein>
<dbReference type="InParanoid" id="A0A1Y2M8M8"/>
<evidence type="ECO:0000256" key="3">
    <source>
        <dbReference type="SAM" id="SignalP"/>
    </source>
</evidence>
<dbReference type="OMA" id="WASTAYQ"/>
<feature type="signal peptide" evidence="3">
    <location>
        <begin position="1"/>
        <end position="17"/>
    </location>
</feature>
<feature type="chain" id="PRO_5012327625" description="Mid2 domain-containing protein" evidence="3">
    <location>
        <begin position="18"/>
        <end position="412"/>
    </location>
</feature>